<dbReference type="Proteomes" id="UP000736328">
    <property type="component" value="Unassembled WGS sequence"/>
</dbReference>
<dbReference type="AlphaFoldDB" id="A0A933IAG8"/>
<evidence type="ECO:0000256" key="5">
    <source>
        <dbReference type="ARBA" id="ARBA00022801"/>
    </source>
</evidence>
<dbReference type="GO" id="GO:0004540">
    <property type="term" value="F:RNA nuclease activity"/>
    <property type="evidence" value="ECO:0007669"/>
    <property type="project" value="InterPro"/>
</dbReference>
<evidence type="ECO:0000313" key="7">
    <source>
        <dbReference type="Proteomes" id="UP000736328"/>
    </source>
</evidence>
<keyword evidence="5" id="KW-0378">Hydrolase</keyword>
<dbReference type="InterPro" id="IPR008201">
    <property type="entry name" value="HepT-like"/>
</dbReference>
<evidence type="ECO:0000256" key="4">
    <source>
        <dbReference type="ARBA" id="ARBA00022741"/>
    </source>
</evidence>
<evidence type="ECO:0000256" key="1">
    <source>
        <dbReference type="ARBA" id="ARBA00022553"/>
    </source>
</evidence>
<reference evidence="6" key="1">
    <citation type="submission" date="2020-07" db="EMBL/GenBank/DDBJ databases">
        <title>Huge and variable diversity of episymbiotic CPR bacteria and DPANN archaea in groundwater ecosystems.</title>
        <authorList>
            <person name="He C.Y."/>
            <person name="Keren R."/>
            <person name="Whittaker M."/>
            <person name="Farag I.F."/>
            <person name="Doudna J."/>
            <person name="Cate J.H.D."/>
            <person name="Banfield J.F."/>
        </authorList>
    </citation>
    <scope>NUCLEOTIDE SEQUENCE</scope>
    <source>
        <strain evidence="6">NC_groundwater_1520_Pr4_B-0.1um_53_5</strain>
    </source>
</reference>
<gene>
    <name evidence="6" type="ORF">HY768_00300</name>
</gene>
<dbReference type="InterPro" id="IPR051813">
    <property type="entry name" value="HepT_RNase_toxin"/>
</dbReference>
<dbReference type="PANTHER" id="PTHR34139">
    <property type="entry name" value="UPF0331 PROTEIN MJ0127"/>
    <property type="match status" value="1"/>
</dbReference>
<dbReference type="GO" id="GO:0110001">
    <property type="term" value="C:toxin-antitoxin complex"/>
    <property type="evidence" value="ECO:0007669"/>
    <property type="project" value="InterPro"/>
</dbReference>
<comment type="caution">
    <text evidence="6">The sequence shown here is derived from an EMBL/GenBank/DDBJ whole genome shotgun (WGS) entry which is preliminary data.</text>
</comment>
<keyword evidence="4" id="KW-0547">Nucleotide-binding</keyword>
<keyword evidence="2" id="KW-1277">Toxin-antitoxin system</keyword>
<evidence type="ECO:0000313" key="6">
    <source>
        <dbReference type="EMBL" id="MBI4725664.1"/>
    </source>
</evidence>
<dbReference type="PANTHER" id="PTHR34139:SF1">
    <property type="entry name" value="RNASE MJ1380-RELATED"/>
    <property type="match status" value="1"/>
</dbReference>
<evidence type="ECO:0000256" key="3">
    <source>
        <dbReference type="ARBA" id="ARBA00022722"/>
    </source>
</evidence>
<dbReference type="GO" id="GO:0016787">
    <property type="term" value="F:hydrolase activity"/>
    <property type="evidence" value="ECO:0007669"/>
    <property type="project" value="UniProtKB-KW"/>
</dbReference>
<dbReference type="Pfam" id="PF01934">
    <property type="entry name" value="HepT-like"/>
    <property type="match status" value="1"/>
</dbReference>
<name>A0A933IAG8_UNCT6</name>
<proteinExistence type="predicted"/>
<keyword evidence="3" id="KW-0540">Nuclease</keyword>
<sequence>MKRRSKLFVSDILENMRLAENIVADIDFETFVLLQEKHYTVIRCIEIIGEAVKNLPPELRRKYPDIPWKEMAGMRDTVIHFYMGVDYGIVWNTIKNEYPVVRPRIERIFGELEE</sequence>
<protein>
    <submittedName>
        <fullName evidence="6">DUF86 domain-containing protein</fullName>
    </submittedName>
</protein>
<accession>A0A933IAG8</accession>
<dbReference type="EMBL" id="JACQXR010000004">
    <property type="protein sequence ID" value="MBI4725664.1"/>
    <property type="molecule type" value="Genomic_DNA"/>
</dbReference>
<keyword evidence="1" id="KW-0597">Phosphoprotein</keyword>
<dbReference type="GO" id="GO:0000166">
    <property type="term" value="F:nucleotide binding"/>
    <property type="evidence" value="ECO:0007669"/>
    <property type="project" value="UniProtKB-KW"/>
</dbReference>
<evidence type="ECO:0000256" key="2">
    <source>
        <dbReference type="ARBA" id="ARBA00022649"/>
    </source>
</evidence>
<organism evidence="6 7">
    <name type="scientific">candidate division TA06 bacterium</name>
    <dbReference type="NCBI Taxonomy" id="2250710"/>
    <lineage>
        <taxon>Bacteria</taxon>
        <taxon>Bacteria division TA06</taxon>
    </lineage>
</organism>